<keyword evidence="4" id="KW-0564">Palmitate</keyword>
<dbReference type="GO" id="GO:0071986">
    <property type="term" value="C:Ragulator complex"/>
    <property type="evidence" value="ECO:0007669"/>
    <property type="project" value="InterPro"/>
</dbReference>
<feature type="region of interest" description="Disordered" evidence="6">
    <location>
        <begin position="11"/>
        <end position="52"/>
    </location>
</feature>
<accession>A0A2P7YDP7</accession>
<evidence type="ECO:0000256" key="3">
    <source>
        <dbReference type="ARBA" id="ARBA00023136"/>
    </source>
</evidence>
<evidence type="ECO:0000256" key="5">
    <source>
        <dbReference type="ARBA" id="ARBA00023288"/>
    </source>
</evidence>
<dbReference type="GO" id="GO:0031902">
    <property type="term" value="C:late endosome membrane"/>
    <property type="evidence" value="ECO:0007669"/>
    <property type="project" value="InterPro"/>
</dbReference>
<dbReference type="InterPro" id="IPR028209">
    <property type="entry name" value="LAMTOR1/MEH1"/>
</dbReference>
<dbReference type="GO" id="GO:0016197">
    <property type="term" value="P:endosomal transport"/>
    <property type="evidence" value="ECO:0007669"/>
    <property type="project" value="InterPro"/>
</dbReference>
<keyword evidence="5" id="KW-0449">Lipoprotein</keyword>
<comment type="caution">
    <text evidence="7">The sequence shown here is derived from an EMBL/GenBank/DDBJ whole genome shotgun (WGS) entry which is preliminary data.</text>
</comment>
<keyword evidence="8" id="KW-1185">Reference proteome</keyword>
<organism evidence="7 8">
    <name type="scientific">Elsinoe australis</name>
    <dbReference type="NCBI Taxonomy" id="40998"/>
    <lineage>
        <taxon>Eukaryota</taxon>
        <taxon>Fungi</taxon>
        <taxon>Dikarya</taxon>
        <taxon>Ascomycota</taxon>
        <taxon>Pezizomycotina</taxon>
        <taxon>Dothideomycetes</taxon>
        <taxon>Dothideomycetidae</taxon>
        <taxon>Myriangiales</taxon>
        <taxon>Elsinoaceae</taxon>
        <taxon>Elsinoe</taxon>
    </lineage>
</organism>
<dbReference type="GO" id="GO:0043410">
    <property type="term" value="P:positive regulation of MAPK cascade"/>
    <property type="evidence" value="ECO:0007669"/>
    <property type="project" value="InterPro"/>
</dbReference>
<dbReference type="GO" id="GO:0032008">
    <property type="term" value="P:positive regulation of TOR signaling"/>
    <property type="evidence" value="ECO:0007669"/>
    <property type="project" value="InterPro"/>
</dbReference>
<feature type="compositionally biased region" description="Polar residues" evidence="6">
    <location>
        <begin position="107"/>
        <end position="123"/>
    </location>
</feature>
<protein>
    <submittedName>
        <fullName evidence="7">Uncharacterized protein</fullName>
    </submittedName>
</protein>
<evidence type="ECO:0000256" key="4">
    <source>
        <dbReference type="ARBA" id="ARBA00023139"/>
    </source>
</evidence>
<dbReference type="GO" id="GO:0071230">
    <property type="term" value="P:cellular response to amino acid stimulus"/>
    <property type="evidence" value="ECO:0007669"/>
    <property type="project" value="InterPro"/>
</dbReference>
<evidence type="ECO:0000313" key="8">
    <source>
        <dbReference type="Proteomes" id="UP000243723"/>
    </source>
</evidence>
<name>A0A2P7YDP7_9PEZI</name>
<reference evidence="7 8" key="1">
    <citation type="submission" date="2017-05" db="EMBL/GenBank/DDBJ databases">
        <title>Draft genome sequence of Elsinoe australis.</title>
        <authorList>
            <person name="Cheng Q."/>
        </authorList>
    </citation>
    <scope>NUCLEOTIDE SEQUENCE [LARGE SCALE GENOMIC DNA]</scope>
    <source>
        <strain evidence="7 8">NL1</strain>
    </source>
</reference>
<feature type="region of interest" description="Disordered" evidence="6">
    <location>
        <begin position="97"/>
        <end position="183"/>
    </location>
</feature>
<sequence length="232" mass="24886">MGACLSCLGLSQRASDDEPSESERLLYDETSAERAGYGATGPGPHVPAPDPEELRRHREMLERICAETANNLIDVQHTNLLTLRGKPSAEFATLLNTHFAPPPEPQSPIQASAPSTPNPNLSSDDIPEPPSPFTQAQIQAAQQSNGNGKFNSRTAHDKISDTAAPQKIGAQSHQQDGDEEVDAAEEAWLKEISNGGTDFKWDEIKAPQDGLVVDLNDISAPSGGMRSANKTR</sequence>
<feature type="compositionally biased region" description="Polar residues" evidence="6">
    <location>
        <begin position="133"/>
        <end position="153"/>
    </location>
</feature>
<evidence type="ECO:0000313" key="7">
    <source>
        <dbReference type="EMBL" id="PSK34091.1"/>
    </source>
</evidence>
<dbReference type="EMBL" id="NHZQ01000447">
    <property type="protein sequence ID" value="PSK34091.1"/>
    <property type="molecule type" value="Genomic_DNA"/>
</dbReference>
<comment type="subcellular location">
    <subcellularLocation>
        <location evidence="1">Endomembrane system</location>
    </subcellularLocation>
</comment>
<dbReference type="Proteomes" id="UP000243723">
    <property type="component" value="Unassembled WGS sequence"/>
</dbReference>
<evidence type="ECO:0000256" key="2">
    <source>
        <dbReference type="ARBA" id="ARBA00022707"/>
    </source>
</evidence>
<dbReference type="GO" id="GO:0045121">
    <property type="term" value="C:membrane raft"/>
    <property type="evidence" value="ECO:0007669"/>
    <property type="project" value="InterPro"/>
</dbReference>
<dbReference type="SMART" id="SM01262">
    <property type="entry name" value="LAMTOR"/>
    <property type="match status" value="1"/>
</dbReference>
<evidence type="ECO:0000256" key="1">
    <source>
        <dbReference type="ARBA" id="ARBA00004308"/>
    </source>
</evidence>
<keyword evidence="2" id="KW-0519">Myristate</keyword>
<dbReference type="Pfam" id="PF15454">
    <property type="entry name" value="LAMTOR"/>
    <property type="match status" value="1"/>
</dbReference>
<dbReference type="OrthoDB" id="5299893at2759"/>
<proteinExistence type="predicted"/>
<dbReference type="AlphaFoldDB" id="A0A2P7YDP7"/>
<dbReference type="GO" id="GO:0001919">
    <property type="term" value="P:regulation of receptor recycling"/>
    <property type="evidence" value="ECO:0007669"/>
    <property type="project" value="InterPro"/>
</dbReference>
<evidence type="ECO:0000256" key="6">
    <source>
        <dbReference type="SAM" id="MobiDB-lite"/>
    </source>
</evidence>
<gene>
    <name evidence="7" type="ORF">B9Z65_8417</name>
</gene>
<keyword evidence="3" id="KW-0472">Membrane</keyword>